<dbReference type="PANTHER" id="PTHR46889">
    <property type="entry name" value="TRANSPOSASE INSF FOR INSERTION SEQUENCE IS3B-RELATED"/>
    <property type="match status" value="1"/>
</dbReference>
<proteinExistence type="predicted"/>
<dbReference type="GO" id="GO:0015074">
    <property type="term" value="P:DNA integration"/>
    <property type="evidence" value="ECO:0007669"/>
    <property type="project" value="InterPro"/>
</dbReference>
<sequence>MKKSFSPEFMAKVALAAIKEEATIAELSSKYEVHRTQIGNWRKQAMEGVAEIFKGKRDKSKKDNEKLIEELYCQIGQLKMENEWLKKKNLHCLSVEEKKKLIGPAGQEGLSIRKQCELLQLHRGNLYYEPVKPSEETLRIMHRIDEVFTESPFFGSRRILESLQREGFSIGRERVQSLMRKMGLIAIYPKPNLSKKHPEHKIYPYLLANAKIVRPHQVWSTDITYIRLRPGFLYLVAIMDWFSRYVLSWRLSNSLDVSFCLEALQEALEQGCPDIFNTDQGSQFTSNEFTGLLLSKGTKISMDSRGRAFDNIFTERLWRSVKYEEVYIKDYQSYRDAREGLGNYFSFYNNRRYHQSLGYKTPCEVHYGDAAIIEGLRK</sequence>
<dbReference type="InterPro" id="IPR012337">
    <property type="entry name" value="RNaseH-like_sf"/>
</dbReference>
<dbReference type="InterPro" id="IPR036397">
    <property type="entry name" value="RNaseH_sf"/>
</dbReference>
<feature type="domain" description="Integrase catalytic" evidence="1">
    <location>
        <begin position="211"/>
        <end position="370"/>
    </location>
</feature>
<organism evidence="2">
    <name type="scientific">candidate division CPR3 bacterium</name>
    <dbReference type="NCBI Taxonomy" id="2268181"/>
    <lineage>
        <taxon>Bacteria</taxon>
        <taxon>Bacteria division CPR3</taxon>
    </lineage>
</organism>
<dbReference type="InterPro" id="IPR001584">
    <property type="entry name" value="Integrase_cat-core"/>
</dbReference>
<reference evidence="2" key="1">
    <citation type="journal article" date="2020" name="mSystems">
        <title>Genome- and Community-Level Interaction Insights into Carbon Utilization and Element Cycling Functions of Hydrothermarchaeota in Hydrothermal Sediment.</title>
        <authorList>
            <person name="Zhou Z."/>
            <person name="Liu Y."/>
            <person name="Xu W."/>
            <person name="Pan J."/>
            <person name="Luo Z.H."/>
            <person name="Li M."/>
        </authorList>
    </citation>
    <scope>NUCLEOTIDE SEQUENCE [LARGE SCALE GENOMIC DNA]</scope>
    <source>
        <strain evidence="2">SpSt-757</strain>
    </source>
</reference>
<comment type="caution">
    <text evidence="2">The sequence shown here is derived from an EMBL/GenBank/DDBJ whole genome shotgun (WGS) entry which is preliminary data.</text>
</comment>
<protein>
    <submittedName>
        <fullName evidence="2">IS3 family transposase</fullName>
    </submittedName>
</protein>
<name>A0A7V3JA02_UNCC3</name>
<dbReference type="PROSITE" id="PS50994">
    <property type="entry name" value="INTEGRASE"/>
    <property type="match status" value="1"/>
</dbReference>
<dbReference type="Pfam" id="PF01527">
    <property type="entry name" value="HTH_Tnp_1"/>
    <property type="match status" value="1"/>
</dbReference>
<dbReference type="AlphaFoldDB" id="A0A7V3JA02"/>
<dbReference type="InterPro" id="IPR025948">
    <property type="entry name" value="HTH-like_dom"/>
</dbReference>
<dbReference type="NCBIfam" id="NF033516">
    <property type="entry name" value="transpos_IS3"/>
    <property type="match status" value="1"/>
</dbReference>
<dbReference type="EMBL" id="DTGG01000094">
    <property type="protein sequence ID" value="HFZ09091.1"/>
    <property type="molecule type" value="Genomic_DNA"/>
</dbReference>
<dbReference type="SUPFAM" id="SSF53098">
    <property type="entry name" value="Ribonuclease H-like"/>
    <property type="match status" value="1"/>
</dbReference>
<dbReference type="Pfam" id="PF00665">
    <property type="entry name" value="rve"/>
    <property type="match status" value="1"/>
</dbReference>
<dbReference type="InterPro" id="IPR009057">
    <property type="entry name" value="Homeodomain-like_sf"/>
</dbReference>
<evidence type="ECO:0000313" key="2">
    <source>
        <dbReference type="EMBL" id="HFZ09091.1"/>
    </source>
</evidence>
<dbReference type="SUPFAM" id="SSF46689">
    <property type="entry name" value="Homeodomain-like"/>
    <property type="match status" value="1"/>
</dbReference>
<dbReference type="InterPro" id="IPR050900">
    <property type="entry name" value="Transposase_IS3/IS150/IS904"/>
</dbReference>
<gene>
    <name evidence="2" type="ORF">ENV41_03045</name>
</gene>
<dbReference type="GO" id="GO:0003676">
    <property type="term" value="F:nucleic acid binding"/>
    <property type="evidence" value="ECO:0007669"/>
    <property type="project" value="InterPro"/>
</dbReference>
<accession>A0A7V3JA02</accession>
<dbReference type="Pfam" id="PF13276">
    <property type="entry name" value="HTH_21"/>
    <property type="match status" value="1"/>
</dbReference>
<dbReference type="InterPro" id="IPR048020">
    <property type="entry name" value="Transpos_IS3"/>
</dbReference>
<evidence type="ECO:0000259" key="1">
    <source>
        <dbReference type="PROSITE" id="PS50994"/>
    </source>
</evidence>
<dbReference type="Gene3D" id="3.30.420.10">
    <property type="entry name" value="Ribonuclease H-like superfamily/Ribonuclease H"/>
    <property type="match status" value="1"/>
</dbReference>
<dbReference type="PANTHER" id="PTHR46889:SF7">
    <property type="entry name" value="TRANSPOSASE FOR INSERTION SEQUENCE ELEMENT IS904"/>
    <property type="match status" value="1"/>
</dbReference>
<dbReference type="InterPro" id="IPR002514">
    <property type="entry name" value="Transposase_8"/>
</dbReference>